<keyword evidence="3" id="KW-1185">Reference proteome</keyword>
<accession>A0AAD4LDI0</accession>
<name>A0AAD4LDI0_9AGAM</name>
<dbReference type="PANTHER" id="PTHR28106:SF1">
    <property type="entry name" value="MITOCHONDRIAL ATPASE COMPLEX SUBUNIT ATP10"/>
    <property type="match status" value="1"/>
</dbReference>
<feature type="region of interest" description="Disordered" evidence="1">
    <location>
        <begin position="263"/>
        <end position="285"/>
    </location>
</feature>
<organism evidence="2 3">
    <name type="scientific">Lactarius akahatsu</name>
    <dbReference type="NCBI Taxonomy" id="416441"/>
    <lineage>
        <taxon>Eukaryota</taxon>
        <taxon>Fungi</taxon>
        <taxon>Dikarya</taxon>
        <taxon>Basidiomycota</taxon>
        <taxon>Agaricomycotina</taxon>
        <taxon>Agaricomycetes</taxon>
        <taxon>Russulales</taxon>
        <taxon>Russulaceae</taxon>
        <taxon>Lactarius</taxon>
    </lineage>
</organism>
<dbReference type="Proteomes" id="UP001201163">
    <property type="component" value="Unassembled WGS sequence"/>
</dbReference>
<dbReference type="PANTHER" id="PTHR28106">
    <property type="entry name" value="MITOCHONDRIAL ATPASE COMPLEX SUBUNIT ATP10"/>
    <property type="match status" value="1"/>
</dbReference>
<reference evidence="2" key="1">
    <citation type="submission" date="2022-01" db="EMBL/GenBank/DDBJ databases">
        <title>Comparative genomics reveals a dynamic genome evolution in the ectomycorrhizal milk-cap (Lactarius) mushrooms.</title>
        <authorList>
            <consortium name="DOE Joint Genome Institute"/>
            <person name="Lebreton A."/>
            <person name="Tang N."/>
            <person name="Kuo A."/>
            <person name="LaButti K."/>
            <person name="Drula E."/>
            <person name="Barry K."/>
            <person name="Clum A."/>
            <person name="Lipzen A."/>
            <person name="Mousain D."/>
            <person name="Ng V."/>
            <person name="Wang R."/>
            <person name="Wang X."/>
            <person name="Dai Y."/>
            <person name="Henrissat B."/>
            <person name="Grigoriev I.V."/>
            <person name="Guerin-Laguette A."/>
            <person name="Yu F."/>
            <person name="Martin F.M."/>
        </authorList>
    </citation>
    <scope>NUCLEOTIDE SEQUENCE</scope>
    <source>
        <strain evidence="2">QP</strain>
    </source>
</reference>
<dbReference type="GO" id="GO:0005743">
    <property type="term" value="C:mitochondrial inner membrane"/>
    <property type="evidence" value="ECO:0007669"/>
    <property type="project" value="TreeGrafter"/>
</dbReference>
<dbReference type="GO" id="GO:0033615">
    <property type="term" value="P:mitochondrial proton-transporting ATP synthase complex assembly"/>
    <property type="evidence" value="ECO:0007669"/>
    <property type="project" value="TreeGrafter"/>
</dbReference>
<dbReference type="EMBL" id="JAKELL010000045">
    <property type="protein sequence ID" value="KAH8987837.1"/>
    <property type="molecule type" value="Genomic_DNA"/>
</dbReference>
<proteinExistence type="predicted"/>
<dbReference type="InterPro" id="IPR007849">
    <property type="entry name" value="ATP10"/>
</dbReference>
<evidence type="ECO:0000256" key="1">
    <source>
        <dbReference type="SAM" id="MobiDB-lite"/>
    </source>
</evidence>
<evidence type="ECO:0000313" key="3">
    <source>
        <dbReference type="Proteomes" id="UP001201163"/>
    </source>
</evidence>
<comment type="caution">
    <text evidence="2">The sequence shown here is derived from an EMBL/GenBank/DDBJ whole genome shotgun (WGS) entry which is preliminary data.</text>
</comment>
<sequence length="285" mass="32262">MLFLVARFRDSSRATCRRWYGFRASGKIDATKPAETKSALDDDAPPIPPLRRPLGVLGVPATRVKTLSERSADFLNQEKQLEKRRHLVKEASTGYFYDLHMTRVHGGKTWMAPNVLIREDIAALRAHTTQLCAGKVSVIAMLSTKISELHATSYTKTLNSKYQGHPVYQYVQINLQENILKSILVNIFLSSLRSKIPLDQHTRYLVSRQNMEYLREPLGMTNSRIGYVYLVDENLKVRWAACADAKEEEEEALIRCTGVLLNRQKRPPPEGHPTLAGAQSKGEDE</sequence>
<protein>
    <submittedName>
        <fullName evidence="2">ATP10 protein-domain-containing protein</fullName>
    </submittedName>
</protein>
<dbReference type="AlphaFoldDB" id="A0AAD4LDI0"/>
<dbReference type="Pfam" id="PF05176">
    <property type="entry name" value="ATP-synt_10"/>
    <property type="match status" value="1"/>
</dbReference>
<evidence type="ECO:0000313" key="2">
    <source>
        <dbReference type="EMBL" id="KAH8987837.1"/>
    </source>
</evidence>
<gene>
    <name evidence="2" type="ORF">EDB92DRAFT_1935988</name>
</gene>